<sequence length="585" mass="68073">MPHYIRHRRVKPDLEVQKRRKIQQETLTNVLHTSKHCSEVVDIVIFPVTDILENRITMDIESEEALVLLFVEDLINLRNLCLLLAYVYIKLVVQPRQHRRVRRRLRRASYSMSNRLPSQIEHIKLLVEISDRTCIEQLRIDRICFGHLVMESTASGGCNSQGNGQRRVWTRDEESALIQGLRDLVSRGWKCDNGFRSGYTNILEQHMAQCFPGTNIKAEPHILSKITVWKKNYGLILGMLATSGFEWSETGNMIVVKEDAVWQSYINVINSFPEQCDDLNNNMDSFSAQEGESSASGKSKRDGKRKHNVEVEDKIIGLISSVCEETNKRLSELSVRFTNQGDAKEQRIAVYEALKKIPNITTDEKVIVARYLCKNLDEMDLFFSLDDVAQCSMELGNIERRFRLEGWTEEEEEACNRLFFQKCAETDDVHLPAVVNSLWFGLFRQLSDLMQKEVSWMKGHYREFLQFMTTPGVGVHDDGSFISVNREYWNFVREETDIEQYFRWNGFKWYNECVQLWNLRGAAQVDIDLNPCQTLQNPIHMDVMEDDFEVEEQVESPIEDYPVPMDDDEELRENEFDVDSCVDSN</sequence>
<protein>
    <submittedName>
        <fullName evidence="3">Aspartate carbamoyltransferase</fullName>
    </submittedName>
</protein>
<dbReference type="GO" id="GO:0016740">
    <property type="term" value="F:transferase activity"/>
    <property type="evidence" value="ECO:0007669"/>
    <property type="project" value="UniProtKB-KW"/>
</dbReference>
<dbReference type="Pfam" id="PF12776">
    <property type="entry name" value="Myb_DNA-bind_3"/>
    <property type="match status" value="1"/>
</dbReference>
<evidence type="ECO:0000259" key="2">
    <source>
        <dbReference type="Pfam" id="PF12776"/>
    </source>
</evidence>
<feature type="region of interest" description="Disordered" evidence="1">
    <location>
        <begin position="283"/>
        <end position="306"/>
    </location>
</feature>
<accession>A0A5A7QKG5</accession>
<dbReference type="Proteomes" id="UP000325081">
    <property type="component" value="Unassembled WGS sequence"/>
</dbReference>
<dbReference type="InterPro" id="IPR024752">
    <property type="entry name" value="Myb/SANT-like_dom"/>
</dbReference>
<keyword evidence="4" id="KW-1185">Reference proteome</keyword>
<dbReference type="PANTHER" id="PTHR46250:SF15">
    <property type="entry name" value="OS01G0523800 PROTEIN"/>
    <property type="match status" value="1"/>
</dbReference>
<feature type="compositionally biased region" description="Acidic residues" evidence="1">
    <location>
        <begin position="565"/>
        <end position="585"/>
    </location>
</feature>
<reference evidence="4" key="1">
    <citation type="journal article" date="2019" name="Curr. Biol.">
        <title>Genome Sequence of Striga asiatica Provides Insight into the Evolution of Plant Parasitism.</title>
        <authorList>
            <person name="Yoshida S."/>
            <person name="Kim S."/>
            <person name="Wafula E.K."/>
            <person name="Tanskanen J."/>
            <person name="Kim Y.M."/>
            <person name="Honaas L."/>
            <person name="Yang Z."/>
            <person name="Spallek T."/>
            <person name="Conn C.E."/>
            <person name="Ichihashi Y."/>
            <person name="Cheong K."/>
            <person name="Cui S."/>
            <person name="Der J.P."/>
            <person name="Gundlach H."/>
            <person name="Jiao Y."/>
            <person name="Hori C."/>
            <person name="Ishida J.K."/>
            <person name="Kasahara H."/>
            <person name="Kiba T."/>
            <person name="Kim M.S."/>
            <person name="Koo N."/>
            <person name="Laohavisit A."/>
            <person name="Lee Y.H."/>
            <person name="Lumba S."/>
            <person name="McCourt P."/>
            <person name="Mortimer J.C."/>
            <person name="Mutuku J.M."/>
            <person name="Nomura T."/>
            <person name="Sasaki-Sekimoto Y."/>
            <person name="Seto Y."/>
            <person name="Wang Y."/>
            <person name="Wakatake T."/>
            <person name="Sakakibara H."/>
            <person name="Demura T."/>
            <person name="Yamaguchi S."/>
            <person name="Yoneyama K."/>
            <person name="Manabe R.I."/>
            <person name="Nelson D.C."/>
            <person name="Schulman A.H."/>
            <person name="Timko M.P."/>
            <person name="dePamphilis C.W."/>
            <person name="Choi D."/>
            <person name="Shirasu K."/>
        </authorList>
    </citation>
    <scope>NUCLEOTIDE SEQUENCE [LARGE SCALE GENOMIC DNA]</scope>
    <source>
        <strain evidence="4">cv. UVA1</strain>
    </source>
</reference>
<keyword evidence="3" id="KW-0808">Transferase</keyword>
<feature type="domain" description="Myb/SANT-like" evidence="2">
    <location>
        <begin position="169"/>
        <end position="265"/>
    </location>
</feature>
<feature type="compositionally biased region" description="Polar residues" evidence="1">
    <location>
        <begin position="283"/>
        <end position="297"/>
    </location>
</feature>
<dbReference type="PANTHER" id="PTHR46250">
    <property type="entry name" value="MYB/SANT-LIKE DNA-BINDING DOMAIN PROTEIN-RELATED"/>
    <property type="match status" value="1"/>
</dbReference>
<name>A0A5A7QKG5_STRAF</name>
<dbReference type="AlphaFoldDB" id="A0A5A7QKG5"/>
<dbReference type="EMBL" id="BKCP01007282">
    <property type="protein sequence ID" value="GER45709.1"/>
    <property type="molecule type" value="Genomic_DNA"/>
</dbReference>
<comment type="caution">
    <text evidence="3">The sequence shown here is derived from an EMBL/GenBank/DDBJ whole genome shotgun (WGS) entry which is preliminary data.</text>
</comment>
<organism evidence="3 4">
    <name type="scientific">Striga asiatica</name>
    <name type="common">Asiatic witchweed</name>
    <name type="synonym">Buchnera asiatica</name>
    <dbReference type="NCBI Taxonomy" id="4170"/>
    <lineage>
        <taxon>Eukaryota</taxon>
        <taxon>Viridiplantae</taxon>
        <taxon>Streptophyta</taxon>
        <taxon>Embryophyta</taxon>
        <taxon>Tracheophyta</taxon>
        <taxon>Spermatophyta</taxon>
        <taxon>Magnoliopsida</taxon>
        <taxon>eudicotyledons</taxon>
        <taxon>Gunneridae</taxon>
        <taxon>Pentapetalae</taxon>
        <taxon>asterids</taxon>
        <taxon>lamiids</taxon>
        <taxon>Lamiales</taxon>
        <taxon>Orobanchaceae</taxon>
        <taxon>Buchnereae</taxon>
        <taxon>Striga</taxon>
    </lineage>
</organism>
<evidence type="ECO:0000256" key="1">
    <source>
        <dbReference type="SAM" id="MobiDB-lite"/>
    </source>
</evidence>
<dbReference type="OrthoDB" id="910499at2759"/>
<gene>
    <name evidence="3" type="ORF">STAS_22686</name>
</gene>
<evidence type="ECO:0000313" key="4">
    <source>
        <dbReference type="Proteomes" id="UP000325081"/>
    </source>
</evidence>
<proteinExistence type="predicted"/>
<evidence type="ECO:0000313" key="3">
    <source>
        <dbReference type="EMBL" id="GER45709.1"/>
    </source>
</evidence>
<feature type="region of interest" description="Disordered" evidence="1">
    <location>
        <begin position="559"/>
        <end position="585"/>
    </location>
</feature>